<proteinExistence type="predicted"/>
<reference evidence="1" key="1">
    <citation type="submission" date="2022-07" db="EMBL/GenBank/DDBJ databases">
        <title>Genome Sequence of Phlebia brevispora.</title>
        <authorList>
            <person name="Buettner E."/>
        </authorList>
    </citation>
    <scope>NUCLEOTIDE SEQUENCE</scope>
    <source>
        <strain evidence="1">MPL23</strain>
    </source>
</reference>
<sequence length="632" mass="69700">MRVRPAPDPRESRPTKSGARFACLHGIFKTDILIGARETIKAPAEIRGSAVQCAMCIHNQNHHPPLLLRASRHTSAGSVLPSAHPRSNLLDSKPETLTNLFSTRQCDPAVSIRCDAMRKFYPVHFLLVYKMNCRLGLQCAKCNLRFEMKPSSAVAVLVSLLPVVRAGMPDKIYGVNLGSWLVLESWMLPAEWEAMGGESCSDCSTCIATEFAFAQAYPKTVDATFKQHWETWFTQDDVNQIAAAGLNTVRIPLGYWIVEDLVDRTTEFYPRGGLTELKRGLSQLKAAGISAILDHHALPGVQTPNQQFAGQCTSNVQFYTEANYHRALVWTAVMATLAHLDPDFATAFAIEAVNGKFNHRRIAFRSHLLLLRLEPIMDANQTPDYGTFQQNFVKVVRAIELIMGIPVPGYQLVAPITTTNFTAAIESATNVNSGGLFTSEVVSALQAAIPILNGIGASQSIPNIFNFDSSTAPLNSQPGKEMLVTNFMDVNWQYDNPPNPANAAIGPAGFDNHLYYSFGGVADANEDAYLASICHLSRILNDATMGDSPLWFGEWSLATQWDADDDFLHSWADAQKLAYSLSQGWIYWNFKVEQSDQAGDLGNSWSYMQGLQNGYFTQDPSQINNGHVCDGY</sequence>
<gene>
    <name evidence="1" type="ORF">NM688_g4777</name>
</gene>
<name>A0ACC1T1X2_9APHY</name>
<keyword evidence="2" id="KW-1185">Reference proteome</keyword>
<evidence type="ECO:0000313" key="1">
    <source>
        <dbReference type="EMBL" id="KAJ3551313.1"/>
    </source>
</evidence>
<protein>
    <submittedName>
        <fullName evidence="1">Uncharacterized protein</fullName>
    </submittedName>
</protein>
<evidence type="ECO:0000313" key="2">
    <source>
        <dbReference type="Proteomes" id="UP001148662"/>
    </source>
</evidence>
<dbReference type="Proteomes" id="UP001148662">
    <property type="component" value="Unassembled WGS sequence"/>
</dbReference>
<dbReference type="EMBL" id="JANHOG010000819">
    <property type="protein sequence ID" value="KAJ3551313.1"/>
    <property type="molecule type" value="Genomic_DNA"/>
</dbReference>
<organism evidence="1 2">
    <name type="scientific">Phlebia brevispora</name>
    <dbReference type="NCBI Taxonomy" id="194682"/>
    <lineage>
        <taxon>Eukaryota</taxon>
        <taxon>Fungi</taxon>
        <taxon>Dikarya</taxon>
        <taxon>Basidiomycota</taxon>
        <taxon>Agaricomycotina</taxon>
        <taxon>Agaricomycetes</taxon>
        <taxon>Polyporales</taxon>
        <taxon>Meruliaceae</taxon>
        <taxon>Phlebia</taxon>
    </lineage>
</organism>
<comment type="caution">
    <text evidence="1">The sequence shown here is derived from an EMBL/GenBank/DDBJ whole genome shotgun (WGS) entry which is preliminary data.</text>
</comment>
<accession>A0ACC1T1X2</accession>